<accession>A0A0F9S5L8</accession>
<sequence>MKKIWKWRWITFILLSIIDIIGEIIVYFLFQDLIIFIGSTIAIQAIMPLLYKLIIVQKLKEIEEEDKKKSSSGFKALDINRKDNLDLDGISHCKSMLKRKNLTIQSRYRIFGELNSKFSNISLIKKLKKKSKESIKDLLEFLLNYLKNEDESSLEVVLNILTWICRSEMRSIVDTIFHDHLQSLFGDGNRTTNLLRVLFYIGHFKDITFWISKAMDEENIEFLDILTEDLHLPELVMNKNEIRKYLLEK</sequence>
<name>A0A0F9S5L8_9ZZZZ</name>
<organism evidence="2">
    <name type="scientific">marine sediment metagenome</name>
    <dbReference type="NCBI Taxonomy" id="412755"/>
    <lineage>
        <taxon>unclassified sequences</taxon>
        <taxon>metagenomes</taxon>
        <taxon>ecological metagenomes</taxon>
    </lineage>
</organism>
<evidence type="ECO:0000313" key="2">
    <source>
        <dbReference type="EMBL" id="KKN32371.1"/>
    </source>
</evidence>
<feature type="transmembrane region" description="Helical" evidence="1">
    <location>
        <begin position="33"/>
        <end position="51"/>
    </location>
</feature>
<comment type="caution">
    <text evidence="2">The sequence shown here is derived from an EMBL/GenBank/DDBJ whole genome shotgun (WGS) entry which is preliminary data.</text>
</comment>
<dbReference type="AlphaFoldDB" id="A0A0F9S5L8"/>
<keyword evidence="1" id="KW-0472">Membrane</keyword>
<reference evidence="2" key="1">
    <citation type="journal article" date="2015" name="Nature">
        <title>Complex archaea that bridge the gap between prokaryotes and eukaryotes.</title>
        <authorList>
            <person name="Spang A."/>
            <person name="Saw J.H."/>
            <person name="Jorgensen S.L."/>
            <person name="Zaremba-Niedzwiedzka K."/>
            <person name="Martijn J."/>
            <person name="Lind A.E."/>
            <person name="van Eijk R."/>
            <person name="Schleper C."/>
            <person name="Guy L."/>
            <person name="Ettema T.J."/>
        </authorList>
    </citation>
    <scope>NUCLEOTIDE SEQUENCE</scope>
</reference>
<keyword evidence="1" id="KW-0812">Transmembrane</keyword>
<evidence type="ECO:0000256" key="1">
    <source>
        <dbReference type="SAM" id="Phobius"/>
    </source>
</evidence>
<dbReference type="EMBL" id="LAZR01002257">
    <property type="protein sequence ID" value="KKN32371.1"/>
    <property type="molecule type" value="Genomic_DNA"/>
</dbReference>
<gene>
    <name evidence="2" type="ORF">LCGC14_0814490</name>
</gene>
<feature type="transmembrane region" description="Helical" evidence="1">
    <location>
        <begin position="7"/>
        <end position="27"/>
    </location>
</feature>
<keyword evidence="1" id="KW-1133">Transmembrane helix</keyword>
<proteinExistence type="predicted"/>
<protein>
    <submittedName>
        <fullName evidence="2">Uncharacterized protein</fullName>
    </submittedName>
</protein>